<feature type="compositionally biased region" description="Basic residues" evidence="1">
    <location>
        <begin position="64"/>
        <end position="73"/>
    </location>
</feature>
<feature type="compositionally biased region" description="Basic residues" evidence="1">
    <location>
        <begin position="1"/>
        <end position="17"/>
    </location>
</feature>
<keyword evidence="2" id="KW-0489">Methyltransferase</keyword>
<feature type="compositionally biased region" description="Basic and acidic residues" evidence="1">
    <location>
        <begin position="121"/>
        <end position="136"/>
    </location>
</feature>
<feature type="region of interest" description="Disordered" evidence="1">
    <location>
        <begin position="1"/>
        <end position="191"/>
    </location>
</feature>
<feature type="non-terminal residue" evidence="2">
    <location>
        <position position="191"/>
    </location>
</feature>
<reference evidence="2" key="1">
    <citation type="submission" date="2020-02" db="EMBL/GenBank/DDBJ databases">
        <authorList>
            <person name="Meier V. D."/>
        </authorList>
    </citation>
    <scope>NUCLEOTIDE SEQUENCE</scope>
    <source>
        <strain evidence="2">AVDCRST_MAG05</strain>
    </source>
</reference>
<feature type="compositionally biased region" description="Pro residues" evidence="1">
    <location>
        <begin position="180"/>
        <end position="191"/>
    </location>
</feature>
<protein>
    <submittedName>
        <fullName evidence="2">Methyltransferase type 12</fullName>
    </submittedName>
</protein>
<dbReference type="EMBL" id="CADCVM010000550">
    <property type="protein sequence ID" value="CAA9538919.1"/>
    <property type="molecule type" value="Genomic_DNA"/>
</dbReference>
<organism evidence="2">
    <name type="scientific">uncultured Rubrobacteraceae bacterium</name>
    <dbReference type="NCBI Taxonomy" id="349277"/>
    <lineage>
        <taxon>Bacteria</taxon>
        <taxon>Bacillati</taxon>
        <taxon>Actinomycetota</taxon>
        <taxon>Rubrobacteria</taxon>
        <taxon>Rubrobacterales</taxon>
        <taxon>Rubrobacteraceae</taxon>
        <taxon>environmental samples</taxon>
    </lineage>
</organism>
<dbReference type="GO" id="GO:0008168">
    <property type="term" value="F:methyltransferase activity"/>
    <property type="evidence" value="ECO:0007669"/>
    <property type="project" value="UniProtKB-KW"/>
</dbReference>
<accession>A0A6J4U3D7</accession>
<feature type="non-terminal residue" evidence="2">
    <location>
        <position position="1"/>
    </location>
</feature>
<feature type="compositionally biased region" description="Basic and acidic residues" evidence="1">
    <location>
        <begin position="18"/>
        <end position="29"/>
    </location>
</feature>
<evidence type="ECO:0000256" key="1">
    <source>
        <dbReference type="SAM" id="MobiDB-lite"/>
    </source>
</evidence>
<sequence length="191" mass="21047">ERTPRPRVLRGTLRRLRRPLELRDQRLRAGEVPPHPRGHGKPAFPSRARGRGLHRCLHADARGPVRRAGRRRRLGEGRGGGQAAPREARAREGGAPDPSRGNARGAVRPDRGLGGSLLLPARRDAPDARRLRDRPCAGRRPPRRPLAPRDADLPDAGGRGARAARRQHEPLPDGIRPRARLPPRPLRGPPV</sequence>
<gene>
    <name evidence="2" type="ORF">AVDCRST_MAG05-5172</name>
</gene>
<keyword evidence="2" id="KW-0808">Transferase</keyword>
<proteinExistence type="predicted"/>
<dbReference type="AlphaFoldDB" id="A0A6J4U3D7"/>
<name>A0A6J4U3D7_9ACTN</name>
<evidence type="ECO:0000313" key="2">
    <source>
        <dbReference type="EMBL" id="CAA9538919.1"/>
    </source>
</evidence>
<dbReference type="GO" id="GO:0032259">
    <property type="term" value="P:methylation"/>
    <property type="evidence" value="ECO:0007669"/>
    <property type="project" value="UniProtKB-KW"/>
</dbReference>